<sequence length="63" mass="6817">MSQLQAPIIVVLLDAAQTRLSAVTKNKFVAAQGENYTFLGSSRHQCRTVHVSRVNAAAISVTF</sequence>
<evidence type="ECO:0000313" key="2">
    <source>
        <dbReference type="EnsemblMetazoa" id="ISCW009449-PA"/>
    </source>
</evidence>
<dbReference type="VEuPathDB" id="VectorBase:ISCI009449"/>
<accession>B7PZ62</accession>
<organism>
    <name type="scientific">Ixodes scapularis</name>
    <name type="common">Black-legged tick</name>
    <name type="synonym">Deer tick</name>
    <dbReference type="NCBI Taxonomy" id="6945"/>
    <lineage>
        <taxon>Eukaryota</taxon>
        <taxon>Metazoa</taxon>
        <taxon>Ecdysozoa</taxon>
        <taxon>Arthropoda</taxon>
        <taxon>Chelicerata</taxon>
        <taxon>Arachnida</taxon>
        <taxon>Acari</taxon>
        <taxon>Parasitiformes</taxon>
        <taxon>Ixodida</taxon>
        <taxon>Ixodoidea</taxon>
        <taxon>Ixodidae</taxon>
        <taxon>Ixodinae</taxon>
        <taxon>Ixodes</taxon>
    </lineage>
</organism>
<proteinExistence type="predicted"/>
<name>B7PZ62_IXOSC</name>
<gene>
    <name evidence="1" type="ORF">IscW_ISCW009449</name>
</gene>
<dbReference type="EnsemblMetazoa" id="ISCW009449-RA">
    <property type="protein sequence ID" value="ISCW009449-PA"/>
    <property type="gene ID" value="ISCW009449"/>
</dbReference>
<dbReference type="EMBL" id="DS824576">
    <property type="protein sequence ID" value="EEC11884.1"/>
    <property type="molecule type" value="Genomic_DNA"/>
</dbReference>
<reference evidence="1 3" key="1">
    <citation type="submission" date="2008-03" db="EMBL/GenBank/DDBJ databases">
        <title>Annotation of Ixodes scapularis.</title>
        <authorList>
            <consortium name="Ixodes scapularis Genome Project Consortium"/>
            <person name="Caler E."/>
            <person name="Hannick L.I."/>
            <person name="Bidwell S."/>
            <person name="Joardar V."/>
            <person name="Thiagarajan M."/>
            <person name="Amedeo P."/>
            <person name="Galinsky K.J."/>
            <person name="Schobel S."/>
            <person name="Inman J."/>
            <person name="Hostetler J."/>
            <person name="Miller J."/>
            <person name="Hammond M."/>
            <person name="Megy K."/>
            <person name="Lawson D."/>
            <person name="Kodira C."/>
            <person name="Sutton G."/>
            <person name="Meyer J."/>
            <person name="Hill C.A."/>
            <person name="Birren B."/>
            <person name="Nene V."/>
            <person name="Collins F."/>
            <person name="Alarcon-Chaidez F."/>
            <person name="Wikel S."/>
            <person name="Strausberg R."/>
        </authorList>
    </citation>
    <scope>NUCLEOTIDE SEQUENCE [LARGE SCALE GENOMIC DNA]</scope>
    <source>
        <strain evidence="3">Wikel</strain>
        <strain evidence="1">Wikel colony</strain>
    </source>
</reference>
<dbReference type="Proteomes" id="UP000001555">
    <property type="component" value="Unassembled WGS sequence"/>
</dbReference>
<dbReference type="HOGENOM" id="CLU_2888260_0_0_1"/>
<dbReference type="VEuPathDB" id="VectorBase:ISCW009449"/>
<protein>
    <submittedName>
        <fullName evidence="1 2">Uncharacterized protein</fullName>
    </submittedName>
</protein>
<dbReference type="EMBL" id="ABJB010249483">
    <property type="status" value="NOT_ANNOTATED_CDS"/>
    <property type="molecule type" value="Genomic_DNA"/>
</dbReference>
<dbReference type="AlphaFoldDB" id="B7PZ62"/>
<reference evidence="2" key="2">
    <citation type="submission" date="2020-05" db="UniProtKB">
        <authorList>
            <consortium name="EnsemblMetazoa"/>
        </authorList>
    </citation>
    <scope>IDENTIFICATION</scope>
    <source>
        <strain evidence="2">wikel</strain>
    </source>
</reference>
<evidence type="ECO:0000313" key="1">
    <source>
        <dbReference type="EMBL" id="EEC11884.1"/>
    </source>
</evidence>
<dbReference type="PaxDb" id="6945-B7PZ62"/>
<dbReference type="InParanoid" id="B7PZ62"/>
<evidence type="ECO:0000313" key="3">
    <source>
        <dbReference type="Proteomes" id="UP000001555"/>
    </source>
</evidence>
<keyword evidence="3" id="KW-1185">Reference proteome</keyword>